<evidence type="ECO:0000313" key="3">
    <source>
        <dbReference type="EMBL" id="RUS88036.1"/>
    </source>
</evidence>
<gene>
    <name evidence="3" type="ORF">EGW08_004202</name>
</gene>
<dbReference type="InterPro" id="IPR013320">
    <property type="entry name" value="ConA-like_dom_sf"/>
</dbReference>
<dbReference type="PROSITE" id="PS50025">
    <property type="entry name" value="LAM_G_DOMAIN"/>
    <property type="match status" value="1"/>
</dbReference>
<evidence type="ECO:0000256" key="1">
    <source>
        <dbReference type="PROSITE-ProRule" id="PRU00122"/>
    </source>
</evidence>
<evidence type="ECO:0000259" key="2">
    <source>
        <dbReference type="PROSITE" id="PS50025"/>
    </source>
</evidence>
<feature type="domain" description="Laminin G" evidence="2">
    <location>
        <begin position="160"/>
        <end position="345"/>
    </location>
</feature>
<dbReference type="AlphaFoldDB" id="A0A3S1BNV0"/>
<keyword evidence="4" id="KW-1185">Reference proteome</keyword>
<accession>A0A3S1BNV0</accession>
<dbReference type="InterPro" id="IPR001791">
    <property type="entry name" value="Laminin_G"/>
</dbReference>
<dbReference type="Proteomes" id="UP000271974">
    <property type="component" value="Unassembled WGS sequence"/>
</dbReference>
<protein>
    <recommendedName>
        <fullName evidence="2">Laminin G domain-containing protein</fullName>
    </recommendedName>
</protein>
<dbReference type="Pfam" id="PF02210">
    <property type="entry name" value="Laminin_G_2"/>
    <property type="match status" value="1"/>
</dbReference>
<reference evidence="3 4" key="1">
    <citation type="submission" date="2019-01" db="EMBL/GenBank/DDBJ databases">
        <title>A draft genome assembly of the solar-powered sea slug Elysia chlorotica.</title>
        <authorList>
            <person name="Cai H."/>
            <person name="Li Q."/>
            <person name="Fang X."/>
            <person name="Li J."/>
            <person name="Curtis N.E."/>
            <person name="Altenburger A."/>
            <person name="Shibata T."/>
            <person name="Feng M."/>
            <person name="Maeda T."/>
            <person name="Schwartz J.A."/>
            <person name="Shigenobu S."/>
            <person name="Lundholm N."/>
            <person name="Nishiyama T."/>
            <person name="Yang H."/>
            <person name="Hasebe M."/>
            <person name="Li S."/>
            <person name="Pierce S.K."/>
            <person name="Wang J."/>
        </authorList>
    </citation>
    <scope>NUCLEOTIDE SEQUENCE [LARGE SCALE GENOMIC DNA]</scope>
    <source>
        <strain evidence="3">EC2010</strain>
        <tissue evidence="3">Whole organism of an adult</tissue>
    </source>
</reference>
<dbReference type="STRING" id="188477.A0A3S1BNV0"/>
<dbReference type="EMBL" id="RQTK01000094">
    <property type="protein sequence ID" value="RUS88036.1"/>
    <property type="molecule type" value="Genomic_DNA"/>
</dbReference>
<dbReference type="SUPFAM" id="SSF49899">
    <property type="entry name" value="Concanavalin A-like lectins/glucanases"/>
    <property type="match status" value="2"/>
</dbReference>
<proteinExistence type="predicted"/>
<dbReference type="Gene3D" id="2.60.120.200">
    <property type="match status" value="2"/>
</dbReference>
<dbReference type="SMART" id="SM00282">
    <property type="entry name" value="LamG"/>
    <property type="match status" value="1"/>
</dbReference>
<comment type="caution">
    <text evidence="1">Lacks conserved residue(s) required for the propagation of feature annotation.</text>
</comment>
<evidence type="ECO:0000313" key="4">
    <source>
        <dbReference type="Proteomes" id="UP000271974"/>
    </source>
</evidence>
<dbReference type="OrthoDB" id="10011303at2759"/>
<sequence>MYIADSLANPTNYFIVYFLDSTINVKMRSSLQEDITVSLGHKFNTGESYQVVILRINDYVAITLGAQGEFANSGKNQEIASTLTIDFARNLYFGGLGLNNLATSPLPSELKQTGKTFFAGAIYSAVLSNNPEGNSQIVFPVNNLDRATAPAVPQNVRYGLSLTGGDTNSYLGLETVATAQTMNIVIRLITSSASGLVFILSQETPDQNYIAVDVHQNELRLHLPATFTGLTAPAMLTLDDQANICDSQPHTLVFSMANGAITTTVDGDIRSRQTIPVSHALRLMNAAQFYVAGIAAPKPDYLPPALQTGSLTACITSVSREFGSVTQIYDPTQYASSSQGLAFGCPY</sequence>
<organism evidence="3 4">
    <name type="scientific">Elysia chlorotica</name>
    <name type="common">Eastern emerald elysia</name>
    <name type="synonym">Sea slug</name>
    <dbReference type="NCBI Taxonomy" id="188477"/>
    <lineage>
        <taxon>Eukaryota</taxon>
        <taxon>Metazoa</taxon>
        <taxon>Spiralia</taxon>
        <taxon>Lophotrochozoa</taxon>
        <taxon>Mollusca</taxon>
        <taxon>Gastropoda</taxon>
        <taxon>Heterobranchia</taxon>
        <taxon>Euthyneura</taxon>
        <taxon>Panpulmonata</taxon>
        <taxon>Sacoglossa</taxon>
        <taxon>Placobranchoidea</taxon>
        <taxon>Plakobranchidae</taxon>
        <taxon>Elysia</taxon>
    </lineage>
</organism>
<dbReference type="CDD" id="cd00110">
    <property type="entry name" value="LamG"/>
    <property type="match status" value="1"/>
</dbReference>
<name>A0A3S1BNV0_ELYCH</name>
<comment type="caution">
    <text evidence="3">The sequence shown here is derived from an EMBL/GenBank/DDBJ whole genome shotgun (WGS) entry which is preliminary data.</text>
</comment>